<gene>
    <name evidence="3" type="primary">xcpT_25</name>
    <name evidence="3" type="ORF">V22_28240</name>
</gene>
<dbReference type="InterPro" id="IPR027558">
    <property type="entry name" value="Pre_pil_HX9DG_C"/>
</dbReference>
<dbReference type="EMBL" id="CP036316">
    <property type="protein sequence ID" value="QDT65569.1"/>
    <property type="molecule type" value="Genomic_DNA"/>
</dbReference>
<evidence type="ECO:0000313" key="4">
    <source>
        <dbReference type="Proteomes" id="UP000319976"/>
    </source>
</evidence>
<evidence type="ECO:0000256" key="1">
    <source>
        <dbReference type="SAM" id="Phobius"/>
    </source>
</evidence>
<sequence length="355" mass="38473">MLSLKNRRGFTLIELLVVIAIIAILIALLLPAVQQAREAARRSQCKNNLRQIGLALHNYHDSHFCFPPGWVAKNTSTNTHVFTLEDPEDRNGFAWSTMILPFLEQANIYKELDFDVITTNGTTSAGNLSMIDTFLPVFACPSDPKPDFFDMPEEGTGTPLGILAATSNYPAIFGTWELHRCEEEFEDGDTTVFDGSDGEGPGLNTNGQCLGNGVFFHNDVVRIRDLTDGTSNTLMVGERASEFEKLRCEEPNTPNGSGVCSGAGDDTGTIGDKEEFYSTWSGIIPEGAEAVARFLAHAGHPPNHGVHEDDFSSRHVGGAQFILGDGHVTFISENIDEGLFGSLGTRAGGEVVGEF</sequence>
<reference evidence="3 4" key="1">
    <citation type="submission" date="2019-02" db="EMBL/GenBank/DDBJ databases">
        <title>Deep-cultivation of Planctomycetes and their phenomic and genomic characterization uncovers novel biology.</title>
        <authorList>
            <person name="Wiegand S."/>
            <person name="Jogler M."/>
            <person name="Boedeker C."/>
            <person name="Pinto D."/>
            <person name="Vollmers J."/>
            <person name="Rivas-Marin E."/>
            <person name="Kohn T."/>
            <person name="Peeters S.H."/>
            <person name="Heuer A."/>
            <person name="Rast P."/>
            <person name="Oberbeckmann S."/>
            <person name="Bunk B."/>
            <person name="Jeske O."/>
            <person name="Meyerdierks A."/>
            <person name="Storesund J.E."/>
            <person name="Kallscheuer N."/>
            <person name="Luecker S."/>
            <person name="Lage O.M."/>
            <person name="Pohl T."/>
            <person name="Merkel B.J."/>
            <person name="Hornburger P."/>
            <person name="Mueller R.-W."/>
            <person name="Bruemmer F."/>
            <person name="Labrenz M."/>
            <person name="Spormann A.M."/>
            <person name="Op den Camp H."/>
            <person name="Overmann J."/>
            <person name="Amann R."/>
            <person name="Jetten M.S.M."/>
            <person name="Mascher T."/>
            <person name="Medema M.H."/>
            <person name="Devos D.P."/>
            <person name="Kaster A.-K."/>
            <person name="Ovreas L."/>
            <person name="Rohde M."/>
            <person name="Galperin M.Y."/>
            <person name="Jogler C."/>
        </authorList>
    </citation>
    <scope>NUCLEOTIDE SEQUENCE [LARGE SCALE GENOMIC DNA]</scope>
    <source>
        <strain evidence="3 4">V22</strain>
    </source>
</reference>
<dbReference type="InterPro" id="IPR045584">
    <property type="entry name" value="Pilin-like"/>
</dbReference>
<dbReference type="KEGG" id="chya:V22_28240"/>
<dbReference type="Pfam" id="PF07596">
    <property type="entry name" value="SBP_bac_10"/>
    <property type="match status" value="1"/>
</dbReference>
<dbReference type="RefSeq" id="WP_145263711.1">
    <property type="nucleotide sequence ID" value="NZ_CP036316.1"/>
</dbReference>
<dbReference type="PROSITE" id="PS00409">
    <property type="entry name" value="PROKAR_NTER_METHYL"/>
    <property type="match status" value="1"/>
</dbReference>
<keyword evidence="1" id="KW-1133">Transmembrane helix</keyword>
<keyword evidence="1" id="KW-0472">Membrane</keyword>
<dbReference type="Proteomes" id="UP000319976">
    <property type="component" value="Chromosome"/>
</dbReference>
<evidence type="ECO:0000259" key="2">
    <source>
        <dbReference type="Pfam" id="PF07596"/>
    </source>
</evidence>
<dbReference type="Gene3D" id="3.30.700.10">
    <property type="entry name" value="Glycoprotein, Type 4 Pilin"/>
    <property type="match status" value="1"/>
</dbReference>
<keyword evidence="1" id="KW-0812">Transmembrane</keyword>
<dbReference type="AlphaFoldDB" id="A0A517TB22"/>
<dbReference type="OrthoDB" id="255848at2"/>
<dbReference type="NCBIfam" id="TIGR04294">
    <property type="entry name" value="pre_pil_HX9DG"/>
    <property type="match status" value="1"/>
</dbReference>
<dbReference type="NCBIfam" id="TIGR02532">
    <property type="entry name" value="IV_pilin_GFxxxE"/>
    <property type="match status" value="1"/>
</dbReference>
<accession>A0A517TB22</accession>
<evidence type="ECO:0000313" key="3">
    <source>
        <dbReference type="EMBL" id="QDT65569.1"/>
    </source>
</evidence>
<feature type="transmembrane region" description="Helical" evidence="1">
    <location>
        <begin position="12"/>
        <end position="33"/>
    </location>
</feature>
<organism evidence="3 4">
    <name type="scientific">Calycomorphotria hydatis</name>
    <dbReference type="NCBI Taxonomy" id="2528027"/>
    <lineage>
        <taxon>Bacteria</taxon>
        <taxon>Pseudomonadati</taxon>
        <taxon>Planctomycetota</taxon>
        <taxon>Planctomycetia</taxon>
        <taxon>Planctomycetales</taxon>
        <taxon>Planctomycetaceae</taxon>
        <taxon>Calycomorphotria</taxon>
    </lineage>
</organism>
<dbReference type="InterPro" id="IPR012902">
    <property type="entry name" value="N_methyl_site"/>
</dbReference>
<proteinExistence type="predicted"/>
<dbReference type="Pfam" id="PF07963">
    <property type="entry name" value="N_methyl"/>
    <property type="match status" value="1"/>
</dbReference>
<dbReference type="PANTHER" id="PTHR30093:SF2">
    <property type="entry name" value="TYPE II SECRETION SYSTEM PROTEIN H"/>
    <property type="match status" value="1"/>
</dbReference>
<dbReference type="PANTHER" id="PTHR30093">
    <property type="entry name" value="GENERAL SECRETION PATHWAY PROTEIN G"/>
    <property type="match status" value="1"/>
</dbReference>
<keyword evidence="4" id="KW-1185">Reference proteome</keyword>
<dbReference type="SUPFAM" id="SSF54523">
    <property type="entry name" value="Pili subunits"/>
    <property type="match status" value="1"/>
</dbReference>
<feature type="domain" description="DUF1559" evidence="2">
    <location>
        <begin position="34"/>
        <end position="337"/>
    </location>
</feature>
<dbReference type="InterPro" id="IPR011453">
    <property type="entry name" value="DUF1559"/>
</dbReference>
<protein>
    <submittedName>
        <fullName evidence="3">Type II secretion system protein G</fullName>
    </submittedName>
</protein>
<name>A0A517TB22_9PLAN</name>